<keyword evidence="1" id="KW-0479">Metal-binding</keyword>
<feature type="non-terminal residue" evidence="5">
    <location>
        <position position="474"/>
    </location>
</feature>
<feature type="domain" description="Urease alpha-subunit N-terminal" evidence="3">
    <location>
        <begin position="36"/>
        <end position="80"/>
    </location>
</feature>
<dbReference type="Gene3D" id="3.20.20.140">
    <property type="entry name" value="Metal-dependent hydrolases"/>
    <property type="match status" value="2"/>
</dbReference>
<evidence type="ECO:0000259" key="4">
    <source>
        <dbReference type="Pfam" id="PF07969"/>
    </source>
</evidence>
<dbReference type="Pfam" id="PF00449">
    <property type="entry name" value="Urease_alpha"/>
    <property type="match status" value="1"/>
</dbReference>
<feature type="domain" description="Amidohydrolase 3" evidence="4">
    <location>
        <begin position="85"/>
        <end position="155"/>
    </location>
</feature>
<dbReference type="PROSITE" id="PS51318">
    <property type="entry name" value="TAT"/>
    <property type="match status" value="1"/>
</dbReference>
<evidence type="ECO:0000256" key="2">
    <source>
        <dbReference type="ARBA" id="ARBA00022801"/>
    </source>
</evidence>
<keyword evidence="2" id="KW-0378">Hydrolase</keyword>
<dbReference type="GO" id="GO:0005829">
    <property type="term" value="C:cytosol"/>
    <property type="evidence" value="ECO:0007669"/>
    <property type="project" value="TreeGrafter"/>
</dbReference>
<dbReference type="SUPFAM" id="SSF51556">
    <property type="entry name" value="Metallo-dependent hydrolases"/>
    <property type="match status" value="1"/>
</dbReference>
<reference evidence="5" key="2">
    <citation type="journal article" date="2021" name="PeerJ">
        <title>Extensive microbial diversity within the chicken gut microbiome revealed by metagenomics and culture.</title>
        <authorList>
            <person name="Gilroy R."/>
            <person name="Ravi A."/>
            <person name="Getino M."/>
            <person name="Pursley I."/>
            <person name="Horton D.L."/>
            <person name="Alikhan N.F."/>
            <person name="Baker D."/>
            <person name="Gharbi K."/>
            <person name="Hall N."/>
            <person name="Watson M."/>
            <person name="Adriaenssens E.M."/>
            <person name="Foster-Nyarko E."/>
            <person name="Jarju S."/>
            <person name="Secka A."/>
            <person name="Antonio M."/>
            <person name="Oren A."/>
            <person name="Chaudhuri R.R."/>
            <person name="La Ragione R."/>
            <person name="Hildebrand F."/>
            <person name="Pallen M.J."/>
        </authorList>
    </citation>
    <scope>NUCLEOTIDE SEQUENCE</scope>
    <source>
        <strain evidence="5">15467</strain>
    </source>
</reference>
<evidence type="ECO:0000256" key="1">
    <source>
        <dbReference type="ARBA" id="ARBA00022723"/>
    </source>
</evidence>
<dbReference type="GO" id="GO:0016812">
    <property type="term" value="F:hydrolase activity, acting on carbon-nitrogen (but not peptide) bonds, in cyclic amides"/>
    <property type="evidence" value="ECO:0007669"/>
    <property type="project" value="TreeGrafter"/>
</dbReference>
<organism evidence="5 6">
    <name type="scientific">Candidatus Egerieousia excrementavium</name>
    <dbReference type="NCBI Taxonomy" id="2840778"/>
    <lineage>
        <taxon>Bacteria</taxon>
        <taxon>Pseudomonadati</taxon>
        <taxon>Bacteroidota</taxon>
        <taxon>Bacteroidia</taxon>
        <taxon>Bacteroidales</taxon>
        <taxon>Candidatus Egerieousia</taxon>
    </lineage>
</organism>
<dbReference type="GO" id="GO:0046872">
    <property type="term" value="F:metal ion binding"/>
    <property type="evidence" value="ECO:0007669"/>
    <property type="project" value="UniProtKB-KW"/>
</dbReference>
<dbReference type="Pfam" id="PF07969">
    <property type="entry name" value="Amidohydro_3"/>
    <property type="match status" value="1"/>
</dbReference>
<evidence type="ECO:0000259" key="3">
    <source>
        <dbReference type="Pfam" id="PF00449"/>
    </source>
</evidence>
<proteinExistence type="predicted"/>
<accession>A0A9D9GXL0</accession>
<dbReference type="AlphaFoldDB" id="A0A9D9GXL0"/>
<dbReference type="SUPFAM" id="SSF51338">
    <property type="entry name" value="Composite domain of metallo-dependent hydrolases"/>
    <property type="match status" value="1"/>
</dbReference>
<dbReference type="InterPro" id="IPR006311">
    <property type="entry name" value="TAT_signal"/>
</dbReference>
<evidence type="ECO:0000313" key="6">
    <source>
        <dbReference type="Proteomes" id="UP000823635"/>
    </source>
</evidence>
<dbReference type="InterPro" id="IPR011612">
    <property type="entry name" value="Urease_alpha_N_dom"/>
</dbReference>
<evidence type="ECO:0000313" key="5">
    <source>
        <dbReference type="EMBL" id="MBO8428781.1"/>
    </source>
</evidence>
<dbReference type="PANTHER" id="PTHR11647:SF1">
    <property type="entry name" value="COLLAPSIN RESPONSE MEDIATOR PROTEIN"/>
    <property type="match status" value="1"/>
</dbReference>
<name>A0A9D9GXL0_9BACT</name>
<comment type="caution">
    <text evidence="5">The sequence shown here is derived from an EMBL/GenBank/DDBJ whole genome shotgun (WGS) entry which is preliminary data.</text>
</comment>
<dbReference type="InterPro" id="IPR011059">
    <property type="entry name" value="Metal-dep_hydrolase_composite"/>
</dbReference>
<protein>
    <submittedName>
        <fullName evidence="5">Amidohydrolase family protein</fullName>
    </submittedName>
</protein>
<dbReference type="InterPro" id="IPR050378">
    <property type="entry name" value="Metallo-dep_Hydrolases_sf"/>
</dbReference>
<dbReference type="InterPro" id="IPR032466">
    <property type="entry name" value="Metal_Hydrolase"/>
</dbReference>
<dbReference type="PANTHER" id="PTHR11647">
    <property type="entry name" value="HYDRANTOINASE/DIHYDROPYRIMIDINASE FAMILY MEMBER"/>
    <property type="match status" value="1"/>
</dbReference>
<dbReference type="Proteomes" id="UP000823635">
    <property type="component" value="Unassembled WGS sequence"/>
</dbReference>
<gene>
    <name evidence="5" type="ORF">IAC68_02465</name>
</gene>
<dbReference type="Gene3D" id="2.30.40.10">
    <property type="entry name" value="Urease, subunit C, domain 1"/>
    <property type="match status" value="1"/>
</dbReference>
<dbReference type="InterPro" id="IPR013108">
    <property type="entry name" value="Amidohydro_3"/>
</dbReference>
<sequence>MENDKKMSRRGFLKTSVSAGALAGAASLLGGGFIASCTTREQFDTIITNGIVYCGDGKAPIKGDIGIKDGKIAAIGKIGKSCDKLIDAKGLAVSPGFIDIHTHTDTNLLQAPLGDSRIYQGVTTDIGGNCGDSPFPYSDAYYESRKGDMRYGFPFWQDIDGFYNALREKKIGINYKSYTGQGQLRSAVVGDKNVKATKEDIAKMCAILDKELEMGSLGLSCGLEYAPGSYASDEEIIELCKVVAKHNGLFAIHMRNEDDHVEEAIKEALDIARKSGARLEISHLKAQNEPNWHKGPNMIKLIEDARSSGVDVTFDRYPYIAFSTGLTTFIPLELRDGSNADILKRLNNKATSDKIGAYAESRVKRLGGAQNVLIAACFNPENSAYSGKNIAQCCEISGMEVWPMIRHLLISENLGVQMAGFAMTEDNVRMFLSHKLGMPASDGSVYSPQGPLSTEIPHPRSYGTFQRFFGKYVR</sequence>
<reference evidence="5" key="1">
    <citation type="submission" date="2020-10" db="EMBL/GenBank/DDBJ databases">
        <authorList>
            <person name="Gilroy R."/>
        </authorList>
    </citation>
    <scope>NUCLEOTIDE SEQUENCE</scope>
    <source>
        <strain evidence="5">15467</strain>
    </source>
</reference>
<dbReference type="EMBL" id="JADINB010000058">
    <property type="protein sequence ID" value="MBO8428781.1"/>
    <property type="molecule type" value="Genomic_DNA"/>
</dbReference>